<sequence length="153" mass="17582">MSSPLQDALLQPAAPPPVTWWPPAPGWIALAVVLTLLLLAVPVLWLTLRRRQRRRMRAQRIIWEIPDQLSDQAWLAALNTQLKRQLKSRGDEDATRLYGAAWVDYLCQRYPQPRADILQPLGGGLYQPGVAMSSTDRLALQRELLRWIRYNHV</sequence>
<protein>
    <recommendedName>
        <fullName evidence="6">DUF4381 domain-containing protein</fullName>
    </recommendedName>
</protein>
<reference evidence="3" key="1">
    <citation type="submission" date="2016-10" db="EMBL/GenBank/DDBJ databases">
        <authorList>
            <person name="de Groot N.N."/>
        </authorList>
    </citation>
    <scope>NUCLEOTIDE SEQUENCE [LARGE SCALE GENOMIC DNA]</scope>
    <source>
        <strain evidence="3">JCM 14963</strain>
    </source>
</reference>
<gene>
    <name evidence="2" type="ORF">NBRC116187_06090</name>
    <name evidence="3" type="ORF">SAMN05216271_0831</name>
</gene>
<keyword evidence="1" id="KW-0812">Transmembrane</keyword>
<evidence type="ECO:0008006" key="6">
    <source>
        <dbReference type="Google" id="ProtNLM"/>
    </source>
</evidence>
<dbReference type="InterPro" id="IPR025489">
    <property type="entry name" value="DUF4381"/>
</dbReference>
<dbReference type="AlphaFoldDB" id="A0A1H1NAS1"/>
<dbReference type="RefSeq" id="WP_092284118.1">
    <property type="nucleotide sequence ID" value="NZ_BAABWD010000001.1"/>
</dbReference>
<dbReference type="STRING" id="472181.SAMN05216271_0831"/>
<dbReference type="OrthoDB" id="7031458at2"/>
<evidence type="ECO:0000313" key="5">
    <source>
        <dbReference type="Proteomes" id="UP001486808"/>
    </source>
</evidence>
<organism evidence="3 4">
    <name type="scientific">Halopseudomonas sabulinigri</name>
    <dbReference type="NCBI Taxonomy" id="472181"/>
    <lineage>
        <taxon>Bacteria</taxon>
        <taxon>Pseudomonadati</taxon>
        <taxon>Pseudomonadota</taxon>
        <taxon>Gammaproteobacteria</taxon>
        <taxon>Pseudomonadales</taxon>
        <taxon>Pseudomonadaceae</taxon>
        <taxon>Halopseudomonas</taxon>
    </lineage>
</organism>
<dbReference type="EMBL" id="LT629763">
    <property type="protein sequence ID" value="SDR96084.1"/>
    <property type="molecule type" value="Genomic_DNA"/>
</dbReference>
<name>A0A1H1NAS1_9GAMM</name>
<dbReference type="Proteomes" id="UP001486808">
    <property type="component" value="Unassembled WGS sequence"/>
</dbReference>
<feature type="transmembrane region" description="Helical" evidence="1">
    <location>
        <begin position="27"/>
        <end position="48"/>
    </location>
</feature>
<evidence type="ECO:0000313" key="3">
    <source>
        <dbReference type="EMBL" id="SDR96084.1"/>
    </source>
</evidence>
<keyword evidence="5" id="KW-1185">Reference proteome</keyword>
<evidence type="ECO:0000313" key="2">
    <source>
        <dbReference type="EMBL" id="GAA6130249.1"/>
    </source>
</evidence>
<evidence type="ECO:0000313" key="4">
    <source>
        <dbReference type="Proteomes" id="UP000243413"/>
    </source>
</evidence>
<dbReference type="EMBL" id="BAABWD010000001">
    <property type="protein sequence ID" value="GAA6130249.1"/>
    <property type="molecule type" value="Genomic_DNA"/>
</dbReference>
<accession>A0A1H1NAS1</accession>
<proteinExistence type="predicted"/>
<reference evidence="4" key="2">
    <citation type="submission" date="2016-10" db="EMBL/GenBank/DDBJ databases">
        <authorList>
            <person name="Varghese N."/>
            <person name="Submissions S."/>
        </authorList>
    </citation>
    <scope>NUCLEOTIDE SEQUENCE [LARGE SCALE GENOMIC DNA]</scope>
    <source>
        <strain evidence="4">JCM 14963</strain>
    </source>
</reference>
<dbReference type="Proteomes" id="UP000243413">
    <property type="component" value="Chromosome I"/>
</dbReference>
<reference evidence="2 5" key="3">
    <citation type="submission" date="2024-04" db="EMBL/GenBank/DDBJ databases">
        <title>Draft genome sequence of Halopseudomonas sabulinigri NBRC 116187.</title>
        <authorList>
            <person name="Miyakawa T."/>
            <person name="Kusuya Y."/>
            <person name="Miura T."/>
        </authorList>
    </citation>
    <scope>NUCLEOTIDE SEQUENCE [LARGE SCALE GENOMIC DNA]</scope>
    <source>
        <strain evidence="2 5">4NH20-0042</strain>
    </source>
</reference>
<keyword evidence="1" id="KW-1133">Transmembrane helix</keyword>
<evidence type="ECO:0000256" key="1">
    <source>
        <dbReference type="SAM" id="Phobius"/>
    </source>
</evidence>
<dbReference type="Pfam" id="PF14316">
    <property type="entry name" value="DUF4381"/>
    <property type="match status" value="1"/>
</dbReference>
<keyword evidence="1" id="KW-0472">Membrane</keyword>